<evidence type="ECO:0000313" key="1">
    <source>
        <dbReference type="EMBL" id="MCI62072.1"/>
    </source>
</evidence>
<proteinExistence type="predicted"/>
<reference evidence="1 2" key="1">
    <citation type="journal article" date="2018" name="Front. Plant Sci.">
        <title>Red Clover (Trifolium pratense) and Zigzag Clover (T. medium) - A Picture of Genomic Similarities and Differences.</title>
        <authorList>
            <person name="Dluhosova J."/>
            <person name="Istvanek J."/>
            <person name="Nedelnik J."/>
            <person name="Repkova J."/>
        </authorList>
    </citation>
    <scope>NUCLEOTIDE SEQUENCE [LARGE SCALE GENOMIC DNA]</scope>
    <source>
        <strain evidence="2">cv. 10/8</strain>
        <tissue evidence="1">Leaf</tissue>
    </source>
</reference>
<feature type="non-terminal residue" evidence="1">
    <location>
        <position position="43"/>
    </location>
</feature>
<organism evidence="1 2">
    <name type="scientific">Trifolium medium</name>
    <dbReference type="NCBI Taxonomy" id="97028"/>
    <lineage>
        <taxon>Eukaryota</taxon>
        <taxon>Viridiplantae</taxon>
        <taxon>Streptophyta</taxon>
        <taxon>Embryophyta</taxon>
        <taxon>Tracheophyta</taxon>
        <taxon>Spermatophyta</taxon>
        <taxon>Magnoliopsida</taxon>
        <taxon>eudicotyledons</taxon>
        <taxon>Gunneridae</taxon>
        <taxon>Pentapetalae</taxon>
        <taxon>rosids</taxon>
        <taxon>fabids</taxon>
        <taxon>Fabales</taxon>
        <taxon>Fabaceae</taxon>
        <taxon>Papilionoideae</taxon>
        <taxon>50 kb inversion clade</taxon>
        <taxon>NPAAA clade</taxon>
        <taxon>Hologalegina</taxon>
        <taxon>IRL clade</taxon>
        <taxon>Trifolieae</taxon>
        <taxon>Trifolium</taxon>
    </lineage>
</organism>
<protein>
    <submittedName>
        <fullName evidence="1">Uncharacterized protein</fullName>
    </submittedName>
</protein>
<dbReference type="Proteomes" id="UP000265520">
    <property type="component" value="Unassembled WGS sequence"/>
</dbReference>
<evidence type="ECO:0000313" key="2">
    <source>
        <dbReference type="Proteomes" id="UP000265520"/>
    </source>
</evidence>
<dbReference type="AlphaFoldDB" id="A0A392TM70"/>
<accession>A0A392TM70</accession>
<name>A0A392TM70_9FABA</name>
<dbReference type="EMBL" id="LXQA010612375">
    <property type="protein sequence ID" value="MCI62072.1"/>
    <property type="molecule type" value="Genomic_DNA"/>
</dbReference>
<keyword evidence="2" id="KW-1185">Reference proteome</keyword>
<sequence>MLRRQLARCAVENSNQWFCNGHLRVAQGCVARCASTGNNNLCI</sequence>
<comment type="caution">
    <text evidence="1">The sequence shown here is derived from an EMBL/GenBank/DDBJ whole genome shotgun (WGS) entry which is preliminary data.</text>
</comment>